<dbReference type="OrthoDB" id="3231004at2759"/>
<organism evidence="3 4">
    <name type="scientific">Patellaria atrata CBS 101060</name>
    <dbReference type="NCBI Taxonomy" id="1346257"/>
    <lineage>
        <taxon>Eukaryota</taxon>
        <taxon>Fungi</taxon>
        <taxon>Dikarya</taxon>
        <taxon>Ascomycota</taxon>
        <taxon>Pezizomycotina</taxon>
        <taxon>Dothideomycetes</taxon>
        <taxon>Dothideomycetes incertae sedis</taxon>
        <taxon>Patellariales</taxon>
        <taxon>Patellariaceae</taxon>
        <taxon>Patellaria</taxon>
    </lineage>
</organism>
<feature type="region of interest" description="Disordered" evidence="2">
    <location>
        <begin position="393"/>
        <end position="655"/>
    </location>
</feature>
<feature type="compositionally biased region" description="Polar residues" evidence="2">
    <location>
        <begin position="419"/>
        <end position="429"/>
    </location>
</feature>
<evidence type="ECO:0000313" key="4">
    <source>
        <dbReference type="Proteomes" id="UP000799429"/>
    </source>
</evidence>
<keyword evidence="1" id="KW-0175">Coiled coil</keyword>
<feature type="compositionally biased region" description="Polar residues" evidence="2">
    <location>
        <begin position="394"/>
        <end position="407"/>
    </location>
</feature>
<feature type="compositionally biased region" description="Basic and acidic residues" evidence="2">
    <location>
        <begin position="438"/>
        <end position="454"/>
    </location>
</feature>
<accession>A0A9P4SC41</accession>
<feature type="coiled-coil region" evidence="1">
    <location>
        <begin position="718"/>
        <end position="748"/>
    </location>
</feature>
<dbReference type="AlphaFoldDB" id="A0A9P4SC41"/>
<feature type="compositionally biased region" description="Pro residues" evidence="2">
    <location>
        <begin position="517"/>
        <end position="532"/>
    </location>
</feature>
<feature type="coiled-coil region" evidence="1">
    <location>
        <begin position="792"/>
        <end position="847"/>
    </location>
</feature>
<protein>
    <submittedName>
        <fullName evidence="3">Uncharacterized protein</fullName>
    </submittedName>
</protein>
<evidence type="ECO:0000256" key="1">
    <source>
        <dbReference type="SAM" id="Coils"/>
    </source>
</evidence>
<feature type="compositionally biased region" description="Polar residues" evidence="2">
    <location>
        <begin position="468"/>
        <end position="488"/>
    </location>
</feature>
<name>A0A9P4SC41_9PEZI</name>
<comment type="caution">
    <text evidence="3">The sequence shown here is derived from an EMBL/GenBank/DDBJ whole genome shotgun (WGS) entry which is preliminary data.</text>
</comment>
<feature type="compositionally biased region" description="Pro residues" evidence="2">
    <location>
        <begin position="494"/>
        <end position="504"/>
    </location>
</feature>
<proteinExistence type="predicted"/>
<evidence type="ECO:0000256" key="2">
    <source>
        <dbReference type="SAM" id="MobiDB-lite"/>
    </source>
</evidence>
<dbReference type="Proteomes" id="UP000799429">
    <property type="component" value="Unassembled WGS sequence"/>
</dbReference>
<keyword evidence="4" id="KW-1185">Reference proteome</keyword>
<feature type="compositionally biased region" description="Basic and acidic residues" evidence="2">
    <location>
        <begin position="599"/>
        <end position="619"/>
    </location>
</feature>
<dbReference type="EMBL" id="MU006094">
    <property type="protein sequence ID" value="KAF2839890.1"/>
    <property type="molecule type" value="Genomic_DNA"/>
</dbReference>
<evidence type="ECO:0000313" key="3">
    <source>
        <dbReference type="EMBL" id="KAF2839890.1"/>
    </source>
</evidence>
<gene>
    <name evidence="3" type="ORF">M501DRAFT_1003380</name>
</gene>
<sequence length="940" mass="102699">MTLLLAPWTPAMRLGQGFNSFTQELCVDQAVDIKHNKKERDTSPAQTVSYTARVVDKLSDVIESMNVSYSASIRRGTVEVSGNTNTIDETTFKGSDLNAVVSVKVVNETVSIPDGCKFLELKNVLPGSSKFNEIYGDCYISGYIEGGDFTSIVSVKVLDRSNVDGVIKKIKGNISSSSEEEVNFETLPVGLTDLTSSLKDTSHEKETSISVSWTGGGKIKDDTKKWDLDSAMAAAAAFPSNVAKCPQRTWAILTKYKANRSFIEWSSNSFSRTLDYDQVSSYTAELFDNYMDYKLLLKLVQTIINNRDRYEARRGIVNAIDTSISTLISVRSVLREEQAKIVAAVEVLSKDPGILARQAGTAPTRRAQVVNDIIRSTLGDLAFVPYRSIPIAPQSHSASAQITQTSRPSDEPDDYLSPPQKSGASTNPSKPVEVVGSTDDKARSEASYDVRSINESDTDALPDDSRRNSTPNERQPLNNAPANGSLASSLDAPPDGPPASVPDGPPERSSQIADGPPDAPPDAPTDAPPDGPPDFRTPKVEVGLSDDAPPQILDGPPNGPPSTLGQGTSDKPKALQQPLPPKQTLDRPTTENSSINGPKSEEVDTERQLIEARQKDATPPEKISSKGQLQSNKEIESSEQHQMKQGADHPPELFFNFDALMPPEIWEDLLPKPKEDPLSGLKGSTVSALGLNSSSIGGLTAQFPPPPDDYIYPEVRLAQGFQDELAQAKKAQNDAEAAALAAKATEQQALQDAQTAKAEKDSLNIDLSAKLAASEAKALSANQEWAKSLERNTVLQREVEQLRAQKSTAESEANTFRSKADAANNELMENKQRLATVENSLQQAKSELLPREPDNRVWIASIYYGNKFYHDAWLNPNDWLKRKFTDLAHRQEWFQVGNDLFGEDPLHGQCKQLVVTYRYDGGRLRWASAVEGQHAKFDPF</sequence>
<feature type="compositionally biased region" description="Basic and acidic residues" evidence="2">
    <location>
        <begin position="633"/>
        <end position="651"/>
    </location>
</feature>
<reference evidence="3" key="1">
    <citation type="journal article" date="2020" name="Stud. Mycol.">
        <title>101 Dothideomycetes genomes: a test case for predicting lifestyles and emergence of pathogens.</title>
        <authorList>
            <person name="Haridas S."/>
            <person name="Albert R."/>
            <person name="Binder M."/>
            <person name="Bloem J."/>
            <person name="Labutti K."/>
            <person name="Salamov A."/>
            <person name="Andreopoulos B."/>
            <person name="Baker S."/>
            <person name="Barry K."/>
            <person name="Bills G."/>
            <person name="Bluhm B."/>
            <person name="Cannon C."/>
            <person name="Castanera R."/>
            <person name="Culley D."/>
            <person name="Daum C."/>
            <person name="Ezra D."/>
            <person name="Gonzalez J."/>
            <person name="Henrissat B."/>
            <person name="Kuo A."/>
            <person name="Liang C."/>
            <person name="Lipzen A."/>
            <person name="Lutzoni F."/>
            <person name="Magnuson J."/>
            <person name="Mondo S."/>
            <person name="Nolan M."/>
            <person name="Ohm R."/>
            <person name="Pangilinan J."/>
            <person name="Park H.-J."/>
            <person name="Ramirez L."/>
            <person name="Alfaro M."/>
            <person name="Sun H."/>
            <person name="Tritt A."/>
            <person name="Yoshinaga Y."/>
            <person name="Zwiers L.-H."/>
            <person name="Turgeon B."/>
            <person name="Goodwin S."/>
            <person name="Spatafora J."/>
            <person name="Crous P."/>
            <person name="Grigoriev I."/>
        </authorList>
    </citation>
    <scope>NUCLEOTIDE SEQUENCE</scope>
    <source>
        <strain evidence="3">CBS 101060</strain>
    </source>
</reference>